<dbReference type="EMBL" id="MU970152">
    <property type="protein sequence ID" value="KAK9319955.1"/>
    <property type="molecule type" value="Genomic_DNA"/>
</dbReference>
<accession>A0ACC3TFJ3</accession>
<evidence type="ECO:0000313" key="1">
    <source>
        <dbReference type="EMBL" id="KAK9319955.1"/>
    </source>
</evidence>
<protein>
    <submittedName>
        <fullName evidence="1">Cupredoxin</fullName>
    </submittedName>
</protein>
<comment type="caution">
    <text evidence="1">The sequence shown here is derived from an EMBL/GenBank/DDBJ whole genome shotgun (WGS) entry which is preliminary data.</text>
</comment>
<gene>
    <name evidence="1" type="ORF">V1517DRAFT_330859</name>
</gene>
<organism evidence="1 2">
    <name type="scientific">Lipomyces orientalis</name>
    <dbReference type="NCBI Taxonomy" id="1233043"/>
    <lineage>
        <taxon>Eukaryota</taxon>
        <taxon>Fungi</taxon>
        <taxon>Dikarya</taxon>
        <taxon>Ascomycota</taxon>
        <taxon>Saccharomycotina</taxon>
        <taxon>Lipomycetes</taxon>
        <taxon>Lipomycetales</taxon>
        <taxon>Lipomycetaceae</taxon>
        <taxon>Lipomyces</taxon>
    </lineage>
</organism>
<keyword evidence="2" id="KW-1185">Reference proteome</keyword>
<reference evidence="2" key="1">
    <citation type="journal article" date="2024" name="Front. Bioeng. Biotechnol.">
        <title>Genome-scale model development and genomic sequencing of the oleaginous clade Lipomyces.</title>
        <authorList>
            <person name="Czajka J.J."/>
            <person name="Han Y."/>
            <person name="Kim J."/>
            <person name="Mondo S.J."/>
            <person name="Hofstad B.A."/>
            <person name="Robles A."/>
            <person name="Haridas S."/>
            <person name="Riley R."/>
            <person name="LaButti K."/>
            <person name="Pangilinan J."/>
            <person name="Andreopoulos W."/>
            <person name="Lipzen A."/>
            <person name="Yan J."/>
            <person name="Wang M."/>
            <person name="Ng V."/>
            <person name="Grigoriev I.V."/>
            <person name="Spatafora J.W."/>
            <person name="Magnuson J.K."/>
            <person name="Baker S.E."/>
            <person name="Pomraning K.R."/>
        </authorList>
    </citation>
    <scope>NUCLEOTIDE SEQUENCE [LARGE SCALE GENOMIC DNA]</scope>
    <source>
        <strain evidence="2">CBS 10300</strain>
    </source>
</reference>
<evidence type="ECO:0000313" key="2">
    <source>
        <dbReference type="Proteomes" id="UP001489719"/>
    </source>
</evidence>
<sequence>MSTSFLGLSRNVLIAFTIYCLIIVFLLYAVISDASIFTYINSSQPSERLAQMQATAKSIQDIYGAEYPTIHNLNWRVKNETRSPDGVLREMVLVNGQFPGPIIRAKKGDTLRIRVRNDLAMFNQSTSIHFHGLFQHGMNAMDGVPGVTQCGIPPGGELTYAFDLKQSGTFWWHSHSKLQRIDGMFGGLVVYDPDEAYILGRDYDEEIFIVLHDHYHDVGDANLDWYLSQQSAGFEPVPDNGLLNGKGIANCSRIPKRYSCTPSSSLPTFQFERGKRYRLRILNSSAFAEMSFSIDDHILNIIEVDSTEVEASPSYFLSISPGQRYSVIVAADSTMDSVYMRVHMHSSCFRYRPYGYQSDFSTVIEYVSPSPKTMIAHVARRIFKTWMPPIIPRSSQWNDVLPPEECVDLDITSLKPRLALDVPEADLRYVIQPKNMQFDRVHLAPFGFINRTSFIPAIGAPNLQVALGFVNASDTVPTPTVSGRQNTAIWGGDQLVTKIPLGSVVELIINNDDEGAHPFHLHGHDFWVLRVYAEKKAGIGKWRPEYNSSYVLDNPIRRDVVTIPRLGHAVIRFKADNPGIWAFHCHIAWHLATGMMMQFSVGVDSIDSNSITDDMLEHCRVERELGARLLRLLPGDEMRNNKPALSYVRV</sequence>
<name>A0ACC3TFJ3_9ASCO</name>
<dbReference type="Proteomes" id="UP001489719">
    <property type="component" value="Unassembled WGS sequence"/>
</dbReference>
<proteinExistence type="predicted"/>